<dbReference type="PaxDb" id="73239-Q7RGV5"/>
<dbReference type="InParanoid" id="Q7RGV5"/>
<evidence type="ECO:0000313" key="1">
    <source>
        <dbReference type="EMBL" id="EAA16071.1"/>
    </source>
</evidence>
<proteinExistence type="predicted"/>
<reference evidence="1 2" key="1">
    <citation type="journal article" date="2002" name="Nature">
        <title>Genome sequence and comparative analysis of the model rodent malaria parasite Plasmodium yoelii yoelii.</title>
        <authorList>
            <person name="Carlton J.M."/>
            <person name="Angiuoli S.V."/>
            <person name="Suh B.B."/>
            <person name="Kooij T.W."/>
            <person name="Pertea M."/>
            <person name="Silva J.C."/>
            <person name="Ermolaeva M.D."/>
            <person name="Allen J.E."/>
            <person name="Selengut J.D."/>
            <person name="Koo H.L."/>
            <person name="Peterson J.D."/>
            <person name="Pop M."/>
            <person name="Kosack D.S."/>
            <person name="Shumway M.F."/>
            <person name="Bidwell S.L."/>
            <person name="Shallom S.J."/>
            <person name="van Aken S.E."/>
            <person name="Riedmuller S.B."/>
            <person name="Feldblyum T.V."/>
            <person name="Cho J.K."/>
            <person name="Quackenbush J."/>
            <person name="Sedegah M."/>
            <person name="Shoaibi A."/>
            <person name="Cummings L.M."/>
            <person name="Florens L."/>
            <person name="Yates J.R."/>
            <person name="Raine J.D."/>
            <person name="Sinden R.E."/>
            <person name="Harris M.A."/>
            <person name="Cunningham D.A."/>
            <person name="Preiser P.R."/>
            <person name="Bergman L.W."/>
            <person name="Vaidya A.B."/>
            <person name="van Lin L.H."/>
            <person name="Janse C.J."/>
            <person name="Waters A.P."/>
            <person name="Smith H.O."/>
            <person name="White O.R."/>
            <person name="Salzberg S.L."/>
            <person name="Venter J.C."/>
            <person name="Fraser C.M."/>
            <person name="Hoffman S.L."/>
            <person name="Gardner M.J."/>
            <person name="Carucci D.J."/>
        </authorList>
    </citation>
    <scope>NUCLEOTIDE SEQUENCE [LARGE SCALE GENOMIC DNA]</scope>
    <source>
        <strain evidence="1 2">17XNL</strain>
    </source>
</reference>
<sequence length="306" mass="38182">MENLYGFNNIHKEYDLQKKIIELRKTFINIYNFKIFYGEMLKLKNSYPRDINKKIDKLWIEYKKEYFIKQYKDGIIFYELNKNLCFLEKEIINRYLFNFNICNSNYIVQEEDVYLYFVFYRFCSMCINNWERKNVIKKGDKKKKIYKGQNFLNNFWIDKFLKIIIKIDPNYYKKNIYFQSIKDELKKYISSENCLMKIQYKNQRVEKPHNYYFVCISNSCKKRKIEKDQNISNYKNWRQYYYKVKYHTHNNMSINRVINKKVNSNILIYNNYKKKTLILDVEKTKRLIQKYIYNDLYFNVIHSIYH</sequence>
<dbReference type="Proteomes" id="UP000008553">
    <property type="component" value="Unassembled WGS sequence"/>
</dbReference>
<dbReference type="EMBL" id="AABL01001272">
    <property type="protein sequence ID" value="EAA16071.1"/>
    <property type="molecule type" value="Genomic_DNA"/>
</dbReference>
<protein>
    <submittedName>
        <fullName evidence="1">Uncharacterized protein</fullName>
    </submittedName>
</protein>
<dbReference type="AlphaFoldDB" id="Q7RGV5"/>
<accession>Q7RGV5</accession>
<organism evidence="1 2">
    <name type="scientific">Plasmodium yoelii yoelii</name>
    <dbReference type="NCBI Taxonomy" id="73239"/>
    <lineage>
        <taxon>Eukaryota</taxon>
        <taxon>Sar</taxon>
        <taxon>Alveolata</taxon>
        <taxon>Apicomplexa</taxon>
        <taxon>Aconoidasida</taxon>
        <taxon>Haemosporida</taxon>
        <taxon>Plasmodiidae</taxon>
        <taxon>Plasmodium</taxon>
        <taxon>Plasmodium (Vinckeia)</taxon>
    </lineage>
</organism>
<comment type="caution">
    <text evidence="1">The sequence shown here is derived from an EMBL/GenBank/DDBJ whole genome shotgun (WGS) entry which is preliminary data.</text>
</comment>
<evidence type="ECO:0000313" key="2">
    <source>
        <dbReference type="Proteomes" id="UP000008553"/>
    </source>
</evidence>
<name>Q7RGV5_PLAYO</name>
<feature type="non-terminal residue" evidence="1">
    <location>
        <position position="306"/>
    </location>
</feature>
<keyword evidence="2" id="KW-1185">Reference proteome</keyword>
<gene>
    <name evidence="1" type="ORF">PY04241</name>
</gene>